<accession>A0AAV0FTE2</accession>
<organism evidence="1 2">
    <name type="scientific">Cuscuta epithymum</name>
    <dbReference type="NCBI Taxonomy" id="186058"/>
    <lineage>
        <taxon>Eukaryota</taxon>
        <taxon>Viridiplantae</taxon>
        <taxon>Streptophyta</taxon>
        <taxon>Embryophyta</taxon>
        <taxon>Tracheophyta</taxon>
        <taxon>Spermatophyta</taxon>
        <taxon>Magnoliopsida</taxon>
        <taxon>eudicotyledons</taxon>
        <taxon>Gunneridae</taxon>
        <taxon>Pentapetalae</taxon>
        <taxon>asterids</taxon>
        <taxon>lamiids</taxon>
        <taxon>Solanales</taxon>
        <taxon>Convolvulaceae</taxon>
        <taxon>Cuscuteae</taxon>
        <taxon>Cuscuta</taxon>
        <taxon>Cuscuta subgen. Cuscuta</taxon>
    </lineage>
</organism>
<sequence>MAPCLFSCFRKRASSAVANHQDNDNAATEVTEDEEETSLAASEGPVVVELFSSQGCATSHEAELLFSRLGRGDFEGELPPLILLAFHVDYWDHMGWKDPFGSSQWTVRQKTYVEAFRLDTIFTPHLVVHGRAQCVANDRDAVFTAINSVSRFPPLSFRATFERPRTETLQVSLTRSIKKDESGGKDIVIMVALFECGLLTRCEDGQNRDTVLANDYVVRRLERLCDGEVKDVVAENEKKKTVSSRTINFSLWETFNSGKCGIAIFVQNSSHQILGSQKFQLPPHI</sequence>
<dbReference type="InterPro" id="IPR010634">
    <property type="entry name" value="DUF1223"/>
</dbReference>
<dbReference type="InterPro" id="IPR036249">
    <property type="entry name" value="Thioredoxin-like_sf"/>
</dbReference>
<dbReference type="PANTHER" id="PTHR36057">
    <property type="match status" value="1"/>
</dbReference>
<proteinExistence type="predicted"/>
<dbReference type="Pfam" id="PF06764">
    <property type="entry name" value="DUF1223"/>
    <property type="match status" value="1"/>
</dbReference>
<reference evidence="1" key="1">
    <citation type="submission" date="2022-07" db="EMBL/GenBank/DDBJ databases">
        <authorList>
            <person name="Macas J."/>
            <person name="Novak P."/>
            <person name="Neumann P."/>
        </authorList>
    </citation>
    <scope>NUCLEOTIDE SEQUENCE</scope>
</reference>
<comment type="caution">
    <text evidence="1">The sequence shown here is derived from an EMBL/GenBank/DDBJ whole genome shotgun (WGS) entry which is preliminary data.</text>
</comment>
<protein>
    <submittedName>
        <fullName evidence="1">Uncharacterized protein</fullName>
    </submittedName>
</protein>
<dbReference type="PANTHER" id="PTHR36057:SF1">
    <property type="entry name" value="LIPOPROTEIN LIPID ATTACHMENT SITE-LIKE PROTEIN, PUTATIVE (DUF1223)-RELATED"/>
    <property type="match status" value="1"/>
</dbReference>
<evidence type="ECO:0000313" key="1">
    <source>
        <dbReference type="EMBL" id="CAH9138883.1"/>
    </source>
</evidence>
<gene>
    <name evidence="1" type="ORF">CEPIT_LOCUS37158</name>
</gene>
<dbReference type="SUPFAM" id="SSF52833">
    <property type="entry name" value="Thioredoxin-like"/>
    <property type="match status" value="1"/>
</dbReference>
<name>A0AAV0FTE2_9ASTE</name>
<dbReference type="EMBL" id="CAMAPF010001012">
    <property type="protein sequence ID" value="CAH9138883.1"/>
    <property type="molecule type" value="Genomic_DNA"/>
</dbReference>
<keyword evidence="2" id="KW-1185">Reference proteome</keyword>
<dbReference type="Proteomes" id="UP001152523">
    <property type="component" value="Unassembled WGS sequence"/>
</dbReference>
<dbReference type="AlphaFoldDB" id="A0AAV0FTE2"/>
<evidence type="ECO:0000313" key="2">
    <source>
        <dbReference type="Proteomes" id="UP001152523"/>
    </source>
</evidence>